<dbReference type="AlphaFoldDB" id="A0A653I2Y8"/>
<protein>
    <recommendedName>
        <fullName evidence="4">Flagellar basal body rod protein</fullName>
    </recommendedName>
</protein>
<proteinExistence type="predicted"/>
<keyword evidence="3" id="KW-1185">Reference proteome</keyword>
<evidence type="ECO:0008006" key="4">
    <source>
        <dbReference type="Google" id="ProtNLM"/>
    </source>
</evidence>
<dbReference type="EMBL" id="CABWKQ010000003">
    <property type="protein sequence ID" value="VWX33320.1"/>
    <property type="molecule type" value="Genomic_DNA"/>
</dbReference>
<keyword evidence="1" id="KW-0472">Membrane</keyword>
<gene>
    <name evidence="2" type="ORF">EXIGUO9Y_110121</name>
</gene>
<accession>A0A653I2Y8</accession>
<keyword evidence="1" id="KW-0812">Transmembrane</keyword>
<name>A0A653I2Y8_9BACL</name>
<feature type="transmembrane region" description="Helical" evidence="1">
    <location>
        <begin position="12"/>
        <end position="44"/>
    </location>
</feature>
<reference evidence="2 3" key="1">
    <citation type="submission" date="2019-10" db="EMBL/GenBank/DDBJ databases">
        <authorList>
            <person name="Karimi E."/>
        </authorList>
    </citation>
    <scope>NUCLEOTIDE SEQUENCE [LARGE SCALE GENOMIC DNA]</scope>
    <source>
        <strain evidence="2">Exiguobacterium sp. 9Y</strain>
    </source>
</reference>
<dbReference type="RefSeq" id="WP_029332726.1">
    <property type="nucleotide sequence ID" value="NZ_LR732308.1"/>
</dbReference>
<dbReference type="Proteomes" id="UP000439752">
    <property type="component" value="Unassembled WGS sequence"/>
</dbReference>
<evidence type="ECO:0000313" key="2">
    <source>
        <dbReference type="EMBL" id="VWX33320.1"/>
    </source>
</evidence>
<organism evidence="2 3">
    <name type="scientific">Exiguobacterium oxidotolerans</name>
    <dbReference type="NCBI Taxonomy" id="223958"/>
    <lineage>
        <taxon>Bacteria</taxon>
        <taxon>Bacillati</taxon>
        <taxon>Bacillota</taxon>
        <taxon>Bacilli</taxon>
        <taxon>Bacillales</taxon>
        <taxon>Bacillales Family XII. Incertae Sedis</taxon>
        <taxon>Exiguobacterium</taxon>
    </lineage>
</organism>
<sequence length="126" mass="13767">MKQSKGKQALMILAGIALLAVVIGTLPHMIGLGLGGLLAFYAISKFIRSTKVIAKIGFGLLAAVGIGLALSNIWAVFGIAAALALYIGYMRMKMERVNPNDLFSRRRRSNASHFEADWKDLDQKRF</sequence>
<keyword evidence="1" id="KW-1133">Transmembrane helix</keyword>
<evidence type="ECO:0000256" key="1">
    <source>
        <dbReference type="SAM" id="Phobius"/>
    </source>
</evidence>
<feature type="transmembrane region" description="Helical" evidence="1">
    <location>
        <begin position="56"/>
        <end position="89"/>
    </location>
</feature>
<evidence type="ECO:0000313" key="3">
    <source>
        <dbReference type="Proteomes" id="UP000439752"/>
    </source>
</evidence>